<evidence type="ECO:0000313" key="2">
    <source>
        <dbReference type="EMBL" id="MFD1341724.1"/>
    </source>
</evidence>
<organism evidence="2 3">
    <name type="scientific">Litorisediminicola beolgyonensis</name>
    <dbReference type="NCBI Taxonomy" id="1173614"/>
    <lineage>
        <taxon>Bacteria</taxon>
        <taxon>Pseudomonadati</taxon>
        <taxon>Pseudomonadota</taxon>
        <taxon>Alphaproteobacteria</taxon>
        <taxon>Rhodobacterales</taxon>
        <taxon>Paracoccaceae</taxon>
        <taxon>Litorisediminicola</taxon>
    </lineage>
</organism>
<evidence type="ECO:0000256" key="1">
    <source>
        <dbReference type="SAM" id="MobiDB-lite"/>
    </source>
</evidence>
<dbReference type="InterPro" id="IPR010419">
    <property type="entry name" value="CO_DH_gsu"/>
</dbReference>
<dbReference type="RefSeq" id="WP_386801792.1">
    <property type="nucleotide sequence ID" value="NZ_JBHTMU010000006.1"/>
</dbReference>
<dbReference type="Pfam" id="PF06240">
    <property type="entry name" value="COXG"/>
    <property type="match status" value="1"/>
</dbReference>
<proteinExistence type="predicted"/>
<dbReference type="Gene3D" id="3.30.530.20">
    <property type="match status" value="1"/>
</dbReference>
<dbReference type="PANTHER" id="PTHR38588:SF1">
    <property type="entry name" value="BLL0334 PROTEIN"/>
    <property type="match status" value="1"/>
</dbReference>
<dbReference type="Proteomes" id="UP001597135">
    <property type="component" value="Unassembled WGS sequence"/>
</dbReference>
<name>A0ABW3ZFF5_9RHOB</name>
<dbReference type="EMBL" id="JBHTMU010000006">
    <property type="protein sequence ID" value="MFD1341724.1"/>
    <property type="molecule type" value="Genomic_DNA"/>
</dbReference>
<dbReference type="PANTHER" id="PTHR38588">
    <property type="entry name" value="BLL0334 PROTEIN"/>
    <property type="match status" value="1"/>
</dbReference>
<gene>
    <name evidence="2" type="ORF">ACFQ4E_04755</name>
</gene>
<accession>A0ABW3ZFF5</accession>
<feature type="region of interest" description="Disordered" evidence="1">
    <location>
        <begin position="147"/>
        <end position="173"/>
    </location>
</feature>
<evidence type="ECO:0000313" key="3">
    <source>
        <dbReference type="Proteomes" id="UP001597135"/>
    </source>
</evidence>
<dbReference type="CDD" id="cd05018">
    <property type="entry name" value="CoxG"/>
    <property type="match status" value="1"/>
</dbReference>
<reference evidence="3" key="1">
    <citation type="journal article" date="2019" name="Int. J. Syst. Evol. Microbiol.">
        <title>The Global Catalogue of Microorganisms (GCM) 10K type strain sequencing project: providing services to taxonomists for standard genome sequencing and annotation.</title>
        <authorList>
            <consortium name="The Broad Institute Genomics Platform"/>
            <consortium name="The Broad Institute Genome Sequencing Center for Infectious Disease"/>
            <person name="Wu L."/>
            <person name="Ma J."/>
        </authorList>
    </citation>
    <scope>NUCLEOTIDE SEQUENCE [LARGE SCALE GENOMIC DNA]</scope>
    <source>
        <strain evidence="3">CCUG 62953</strain>
    </source>
</reference>
<dbReference type="InterPro" id="IPR023393">
    <property type="entry name" value="START-like_dom_sf"/>
</dbReference>
<protein>
    <submittedName>
        <fullName evidence="2">CoxG family protein</fullName>
    </submittedName>
</protein>
<keyword evidence="3" id="KW-1185">Reference proteome</keyword>
<comment type="caution">
    <text evidence="2">The sequence shown here is derived from an EMBL/GenBank/DDBJ whole genome shotgun (WGS) entry which is preliminary data.</text>
</comment>
<sequence length="173" mass="18031">MKMSDTREIAAPPEVVWAAILNPDVLKECVPGCTEMTGSPEEGFEATVVQKVGPVKATFKGEVEVSDMTEPEALTLSGSGKGGAAGHAKGVAKVTLAPSDTGTTLSYDVEAQVGGKLAQLGSRIIDGFAKKMADQFFTRLQEAIEGPADAAEAADAESNSGEKKKGWFKRLVS</sequence>
<feature type="compositionally biased region" description="Low complexity" evidence="1">
    <location>
        <begin position="148"/>
        <end position="157"/>
    </location>
</feature>
<dbReference type="SUPFAM" id="SSF55961">
    <property type="entry name" value="Bet v1-like"/>
    <property type="match status" value="1"/>
</dbReference>